<dbReference type="EMBL" id="RYZW01000113">
    <property type="protein sequence ID" value="TDZ46828.1"/>
    <property type="molecule type" value="Genomic_DNA"/>
</dbReference>
<evidence type="ECO:0000313" key="1">
    <source>
        <dbReference type="EMBL" id="TDZ46828.1"/>
    </source>
</evidence>
<dbReference type="Proteomes" id="UP000295703">
    <property type="component" value="Unassembled WGS sequence"/>
</dbReference>
<dbReference type="AlphaFoldDB" id="A0A4R8QXP3"/>
<proteinExistence type="predicted"/>
<keyword evidence="2" id="KW-1185">Reference proteome</keyword>
<comment type="caution">
    <text evidence="1">The sequence shown here is derived from an EMBL/GenBank/DDBJ whole genome shotgun (WGS) entry which is preliminary data.</text>
</comment>
<sequence length="91" mass="10014">MDVSWHVDIYTSLSLQPSLLSTRPRAITTTAISRYPTSWLHGICPTRQAPPLCAKKRTPPPPPLERPALIIYPSSHLSVLPCSTPTGVLTR</sequence>
<evidence type="ECO:0000313" key="2">
    <source>
        <dbReference type="Proteomes" id="UP000295703"/>
    </source>
</evidence>
<protein>
    <submittedName>
        <fullName evidence="1">Uncharacterized protein</fullName>
    </submittedName>
</protein>
<name>A0A4R8QXP3_COLTR</name>
<reference evidence="1 2" key="1">
    <citation type="submission" date="2018-12" db="EMBL/GenBank/DDBJ databases">
        <title>Genome sequence and assembly of Colletotrichum trifolii.</title>
        <authorList>
            <person name="Gan P."/>
            <person name="Shirasu K."/>
        </authorList>
    </citation>
    <scope>NUCLEOTIDE SEQUENCE [LARGE SCALE GENOMIC DNA]</scope>
    <source>
        <strain evidence="1 2">543-2</strain>
    </source>
</reference>
<organism evidence="1 2">
    <name type="scientific">Colletotrichum trifolii</name>
    <dbReference type="NCBI Taxonomy" id="5466"/>
    <lineage>
        <taxon>Eukaryota</taxon>
        <taxon>Fungi</taxon>
        <taxon>Dikarya</taxon>
        <taxon>Ascomycota</taxon>
        <taxon>Pezizomycotina</taxon>
        <taxon>Sordariomycetes</taxon>
        <taxon>Hypocreomycetidae</taxon>
        <taxon>Glomerellales</taxon>
        <taxon>Glomerellaceae</taxon>
        <taxon>Colletotrichum</taxon>
        <taxon>Colletotrichum orbiculare species complex</taxon>
    </lineage>
</organism>
<gene>
    <name evidence="1" type="ORF">CTRI78_v008931</name>
</gene>
<accession>A0A4R8QXP3</accession>